<dbReference type="PANTHER" id="PTHR30204:SF97">
    <property type="entry name" value="MERR FAMILY REGULATORY PROTEIN"/>
    <property type="match status" value="1"/>
</dbReference>
<reference evidence="3" key="1">
    <citation type="submission" date="2020-02" db="EMBL/GenBank/DDBJ databases">
        <authorList>
            <person name="Meier V. D."/>
        </authorList>
    </citation>
    <scope>NUCLEOTIDE SEQUENCE</scope>
    <source>
        <strain evidence="3">AVDCRST_MAG78</strain>
    </source>
</reference>
<dbReference type="GO" id="GO:0003700">
    <property type="term" value="F:DNA-binding transcription factor activity"/>
    <property type="evidence" value="ECO:0007669"/>
    <property type="project" value="InterPro"/>
</dbReference>
<dbReference type="GO" id="GO:0003677">
    <property type="term" value="F:DNA binding"/>
    <property type="evidence" value="ECO:0007669"/>
    <property type="project" value="UniProtKB-KW"/>
</dbReference>
<dbReference type="AlphaFoldDB" id="A0A6J4R065"/>
<dbReference type="PROSITE" id="PS00552">
    <property type="entry name" value="HTH_MERR_1"/>
    <property type="match status" value="1"/>
</dbReference>
<keyword evidence="1" id="KW-0238">DNA-binding</keyword>
<gene>
    <name evidence="3" type="ORF">AVDCRST_MAG78-3479</name>
</gene>
<dbReference type="EMBL" id="CADCVB010000229">
    <property type="protein sequence ID" value="CAA9451708.1"/>
    <property type="molecule type" value="Genomic_DNA"/>
</dbReference>
<organism evidence="3">
    <name type="scientific">uncultured Rubrobacteraceae bacterium</name>
    <dbReference type="NCBI Taxonomy" id="349277"/>
    <lineage>
        <taxon>Bacteria</taxon>
        <taxon>Bacillati</taxon>
        <taxon>Actinomycetota</taxon>
        <taxon>Rubrobacteria</taxon>
        <taxon>Rubrobacterales</taxon>
        <taxon>Rubrobacteraceae</taxon>
        <taxon>environmental samples</taxon>
    </lineage>
</organism>
<evidence type="ECO:0000259" key="2">
    <source>
        <dbReference type="PROSITE" id="PS50937"/>
    </source>
</evidence>
<dbReference type="PANTHER" id="PTHR30204">
    <property type="entry name" value="REDOX-CYCLING DRUG-SENSING TRANSCRIPTIONAL ACTIVATOR SOXR"/>
    <property type="match status" value="1"/>
</dbReference>
<dbReference type="SMART" id="SM00422">
    <property type="entry name" value="HTH_MERR"/>
    <property type="match status" value="1"/>
</dbReference>
<dbReference type="SUPFAM" id="SSF46955">
    <property type="entry name" value="Putative DNA-binding domain"/>
    <property type="match status" value="1"/>
</dbReference>
<dbReference type="InterPro" id="IPR000551">
    <property type="entry name" value="MerR-type_HTH_dom"/>
</dbReference>
<dbReference type="InterPro" id="IPR009061">
    <property type="entry name" value="DNA-bd_dom_put_sf"/>
</dbReference>
<name>A0A6J4R065_9ACTN</name>
<dbReference type="PRINTS" id="PR00040">
    <property type="entry name" value="HTHMERR"/>
</dbReference>
<dbReference type="Gene3D" id="1.10.1660.10">
    <property type="match status" value="1"/>
</dbReference>
<dbReference type="PROSITE" id="PS50937">
    <property type="entry name" value="HTH_MERR_2"/>
    <property type="match status" value="1"/>
</dbReference>
<evidence type="ECO:0000256" key="1">
    <source>
        <dbReference type="ARBA" id="ARBA00023125"/>
    </source>
</evidence>
<dbReference type="Pfam" id="PF13411">
    <property type="entry name" value="MerR_1"/>
    <property type="match status" value="1"/>
</dbReference>
<dbReference type="InterPro" id="IPR047057">
    <property type="entry name" value="MerR_fam"/>
</dbReference>
<feature type="domain" description="HTH merR-type" evidence="2">
    <location>
        <begin position="6"/>
        <end position="74"/>
    </location>
</feature>
<proteinExistence type="predicted"/>
<protein>
    <submittedName>
        <fullName evidence="3">Redox-sensitive transcriptional activator SoxR</fullName>
    </submittedName>
</protein>
<sequence>MPENGLMTIGELARRTGVATSALRYYERIGLLSPAERAGQRRHYSPSSAERVALIRLCQDAGFTLAEIGRLLADMSRGRRDWDRLAERKIAELDARIADAQRAKKLITHALECPHLDILACPNFRSALGAHLERPGSPHR</sequence>
<evidence type="ECO:0000313" key="3">
    <source>
        <dbReference type="EMBL" id="CAA9451708.1"/>
    </source>
</evidence>
<accession>A0A6J4R065</accession>